<feature type="region of interest" description="Disordered" evidence="1">
    <location>
        <begin position="52"/>
        <end position="81"/>
    </location>
</feature>
<feature type="non-terminal residue" evidence="2">
    <location>
        <position position="1"/>
    </location>
</feature>
<gene>
    <name evidence="2" type="ORF">M9458_022527</name>
</gene>
<sequence length="150" mass="17087">EYRVTARADGYSSQTRLCIVGYDANATPCSFTLTKSNWARIQQILAQRRKRPRLGTNTPVNTKNHVSVESAGAAAGPQNERLRRLRIMRMRKLRMQKMKASMTTETTATTTTLPPTTTPRSTSDTWFDAWFEVDSASTQEYNIEHRIDED</sequence>
<feature type="compositionally biased region" description="Low complexity" evidence="1">
    <location>
        <begin position="98"/>
        <end position="121"/>
    </location>
</feature>
<organism evidence="2 3">
    <name type="scientific">Cirrhinus mrigala</name>
    <name type="common">Mrigala</name>
    <dbReference type="NCBI Taxonomy" id="683832"/>
    <lineage>
        <taxon>Eukaryota</taxon>
        <taxon>Metazoa</taxon>
        <taxon>Chordata</taxon>
        <taxon>Craniata</taxon>
        <taxon>Vertebrata</taxon>
        <taxon>Euteleostomi</taxon>
        <taxon>Actinopterygii</taxon>
        <taxon>Neopterygii</taxon>
        <taxon>Teleostei</taxon>
        <taxon>Ostariophysi</taxon>
        <taxon>Cypriniformes</taxon>
        <taxon>Cyprinidae</taxon>
        <taxon>Labeoninae</taxon>
        <taxon>Labeonini</taxon>
        <taxon>Cirrhinus</taxon>
    </lineage>
</organism>
<evidence type="ECO:0000256" key="1">
    <source>
        <dbReference type="SAM" id="MobiDB-lite"/>
    </source>
</evidence>
<feature type="region of interest" description="Disordered" evidence="1">
    <location>
        <begin position="95"/>
        <end position="121"/>
    </location>
</feature>
<dbReference type="Proteomes" id="UP001529510">
    <property type="component" value="Unassembled WGS sequence"/>
</dbReference>
<accession>A0ABD0QAD5</accession>
<dbReference type="AlphaFoldDB" id="A0ABD0QAD5"/>
<reference evidence="2 3" key="1">
    <citation type="submission" date="2024-05" db="EMBL/GenBank/DDBJ databases">
        <title>Genome sequencing and assembly of Indian major carp, Cirrhinus mrigala (Hamilton, 1822).</title>
        <authorList>
            <person name="Mohindra V."/>
            <person name="Chowdhury L.M."/>
            <person name="Lal K."/>
            <person name="Jena J.K."/>
        </authorList>
    </citation>
    <scope>NUCLEOTIDE SEQUENCE [LARGE SCALE GENOMIC DNA]</scope>
    <source>
        <strain evidence="2">CM1030</strain>
        <tissue evidence="2">Blood</tissue>
    </source>
</reference>
<dbReference type="EMBL" id="JAMKFB020000010">
    <property type="protein sequence ID" value="KAL0183152.1"/>
    <property type="molecule type" value="Genomic_DNA"/>
</dbReference>
<evidence type="ECO:0000313" key="2">
    <source>
        <dbReference type="EMBL" id="KAL0183152.1"/>
    </source>
</evidence>
<feature type="compositionally biased region" description="Polar residues" evidence="1">
    <location>
        <begin position="55"/>
        <end position="67"/>
    </location>
</feature>
<protein>
    <submittedName>
        <fullName evidence="2">Uncharacterized protein</fullName>
    </submittedName>
</protein>
<comment type="caution">
    <text evidence="2">The sequence shown here is derived from an EMBL/GenBank/DDBJ whole genome shotgun (WGS) entry which is preliminary data.</text>
</comment>
<keyword evidence="3" id="KW-1185">Reference proteome</keyword>
<name>A0ABD0QAD5_CIRMR</name>
<evidence type="ECO:0000313" key="3">
    <source>
        <dbReference type="Proteomes" id="UP001529510"/>
    </source>
</evidence>
<proteinExistence type="predicted"/>